<accession>A0A0G4PPU9</accession>
<dbReference type="Proteomes" id="UP000053732">
    <property type="component" value="Unassembled WGS sequence"/>
</dbReference>
<evidence type="ECO:0000313" key="3">
    <source>
        <dbReference type="Proteomes" id="UP000053732"/>
    </source>
</evidence>
<dbReference type="AlphaFoldDB" id="A0A0G4PPU9"/>
<dbReference type="EMBL" id="HG793160">
    <property type="protein sequence ID" value="CRL28447.1"/>
    <property type="molecule type" value="Genomic_DNA"/>
</dbReference>
<feature type="region of interest" description="Disordered" evidence="1">
    <location>
        <begin position="29"/>
        <end position="54"/>
    </location>
</feature>
<evidence type="ECO:0000313" key="2">
    <source>
        <dbReference type="EMBL" id="CRL28447.1"/>
    </source>
</evidence>
<name>A0A0G4PPU9_PENC3</name>
<dbReference type="STRING" id="1429867.A0A0G4PPU9"/>
<sequence>MLWDDLSGQLIVIDLEDMKLLKRRRVLESTSGNTWRSYRVGTGKTTDHRVSRLG</sequence>
<protein>
    <submittedName>
        <fullName evidence="2">Str. FM013</fullName>
    </submittedName>
</protein>
<feature type="compositionally biased region" description="Basic and acidic residues" evidence="1">
    <location>
        <begin position="45"/>
        <end position="54"/>
    </location>
</feature>
<proteinExistence type="predicted"/>
<gene>
    <name evidence="2" type="ORF">PCAMFM013_S027g000136</name>
</gene>
<reference evidence="2 3" key="1">
    <citation type="journal article" date="2014" name="Nat. Commun.">
        <title>Multiple recent horizontal transfers of a large genomic region in cheese making fungi.</title>
        <authorList>
            <person name="Cheeseman K."/>
            <person name="Ropars J."/>
            <person name="Renault P."/>
            <person name="Dupont J."/>
            <person name="Gouzy J."/>
            <person name="Branca A."/>
            <person name="Abraham A.L."/>
            <person name="Ceppi M."/>
            <person name="Conseiller E."/>
            <person name="Debuchy R."/>
            <person name="Malagnac F."/>
            <person name="Goarin A."/>
            <person name="Silar P."/>
            <person name="Lacoste S."/>
            <person name="Sallet E."/>
            <person name="Bensimon A."/>
            <person name="Giraud T."/>
            <person name="Brygoo Y."/>
        </authorList>
    </citation>
    <scope>NUCLEOTIDE SEQUENCE [LARGE SCALE GENOMIC DNA]</scope>
    <source>
        <strain evidence="3">FM 013</strain>
    </source>
</reference>
<keyword evidence="3" id="KW-1185">Reference proteome</keyword>
<organism evidence="2 3">
    <name type="scientific">Penicillium camemberti (strain FM 013)</name>
    <dbReference type="NCBI Taxonomy" id="1429867"/>
    <lineage>
        <taxon>Eukaryota</taxon>
        <taxon>Fungi</taxon>
        <taxon>Dikarya</taxon>
        <taxon>Ascomycota</taxon>
        <taxon>Pezizomycotina</taxon>
        <taxon>Eurotiomycetes</taxon>
        <taxon>Eurotiomycetidae</taxon>
        <taxon>Eurotiales</taxon>
        <taxon>Aspergillaceae</taxon>
        <taxon>Penicillium</taxon>
    </lineage>
</organism>
<evidence type="ECO:0000256" key="1">
    <source>
        <dbReference type="SAM" id="MobiDB-lite"/>
    </source>
</evidence>